<name>A0ABN8WYF5_9GAMM</name>
<evidence type="ECO:0000313" key="4">
    <source>
        <dbReference type="Proteomes" id="UP001162030"/>
    </source>
</evidence>
<gene>
    <name evidence="3" type="ORF">MSZNOR_0810</name>
</gene>
<dbReference type="RefSeq" id="WP_036269288.1">
    <property type="nucleotide sequence ID" value="NZ_OX458333.1"/>
</dbReference>
<evidence type="ECO:0000259" key="2">
    <source>
        <dbReference type="Pfam" id="PF07589"/>
    </source>
</evidence>
<feature type="domain" description="Ice-binding protein C-terminal" evidence="2">
    <location>
        <begin position="208"/>
        <end position="233"/>
    </location>
</feature>
<accession>A0ABN8WYF5</accession>
<dbReference type="EMBL" id="OX458333">
    <property type="protein sequence ID" value="CAI8759212.1"/>
    <property type="molecule type" value="Genomic_DNA"/>
</dbReference>
<reference evidence="3 4" key="1">
    <citation type="submission" date="2023-03" db="EMBL/GenBank/DDBJ databases">
        <authorList>
            <person name="Pearce D."/>
        </authorList>
    </citation>
    <scope>NUCLEOTIDE SEQUENCE [LARGE SCALE GENOMIC DNA]</scope>
    <source>
        <strain evidence="3">Msz</strain>
    </source>
</reference>
<keyword evidence="4" id="KW-1185">Reference proteome</keyword>
<dbReference type="NCBIfam" id="TIGR02595">
    <property type="entry name" value="PEP_CTERM"/>
    <property type="match status" value="1"/>
</dbReference>
<protein>
    <submittedName>
        <fullName evidence="3">PEP-CTERM exosortase interaction domain-containing protein</fullName>
    </submittedName>
</protein>
<proteinExistence type="predicted"/>
<dbReference type="InterPro" id="IPR013424">
    <property type="entry name" value="Ice-binding_C"/>
</dbReference>
<keyword evidence="1" id="KW-0472">Membrane</keyword>
<feature type="transmembrane region" description="Helical" evidence="1">
    <location>
        <begin position="212"/>
        <end position="230"/>
    </location>
</feature>
<evidence type="ECO:0000256" key="1">
    <source>
        <dbReference type="SAM" id="Phobius"/>
    </source>
</evidence>
<evidence type="ECO:0000313" key="3">
    <source>
        <dbReference type="EMBL" id="CAI8759212.1"/>
    </source>
</evidence>
<keyword evidence="1" id="KW-0812">Transmembrane</keyword>
<sequence>MASEVYRLVDMGESSGEKKNENTAFWGLLASFLVATSGTAQAGLVPISQPTAEYISSTTLISITDTDSASVDSLSDGNLTISFSHFLLAGTAPGRWGGPPDTESDTPRILVDVRMPPVGTYTLTFSQPLSIFGLEVWLLQSTVTLEFYNGDDLVGSINRDVNEDAGARLFAASATDGDVFTKVVLTMEKPAGFRTAQFRYALASVQAAVPEPSTLVLVMIGPLGFGYLHLRRRVRVL</sequence>
<dbReference type="Proteomes" id="UP001162030">
    <property type="component" value="Chromosome"/>
</dbReference>
<organism evidence="3 4">
    <name type="scientific">Methylocaldum szegediense</name>
    <dbReference type="NCBI Taxonomy" id="73780"/>
    <lineage>
        <taxon>Bacteria</taxon>
        <taxon>Pseudomonadati</taxon>
        <taxon>Pseudomonadota</taxon>
        <taxon>Gammaproteobacteria</taxon>
        <taxon>Methylococcales</taxon>
        <taxon>Methylococcaceae</taxon>
        <taxon>Methylocaldum</taxon>
    </lineage>
</organism>
<dbReference type="Pfam" id="PF07589">
    <property type="entry name" value="PEP-CTERM"/>
    <property type="match status" value="1"/>
</dbReference>
<keyword evidence="1" id="KW-1133">Transmembrane helix</keyword>